<protein>
    <submittedName>
        <fullName evidence="2">Uncharacterized protein</fullName>
    </submittedName>
</protein>
<sequence length="119" mass="13489">WLHSLPSRDSLSSILFFSFLFCFLFYFFILQIGGDPSMLFSVIFFCYIFQISVSCYRKALPPGKQTPTRVGVGQKSYQSHNPTPVLVAYMVMANPTQESLGPFCFQFVVCFGGLRISVQ</sequence>
<keyword evidence="1" id="KW-0812">Transmembrane</keyword>
<dbReference type="Proteomes" id="UP001141552">
    <property type="component" value="Unassembled WGS sequence"/>
</dbReference>
<dbReference type="EMBL" id="JAKUCV010001187">
    <property type="protein sequence ID" value="KAJ4847333.1"/>
    <property type="molecule type" value="Genomic_DNA"/>
</dbReference>
<evidence type="ECO:0000313" key="2">
    <source>
        <dbReference type="EMBL" id="KAJ4847333.1"/>
    </source>
</evidence>
<comment type="caution">
    <text evidence="2">The sequence shown here is derived from an EMBL/GenBank/DDBJ whole genome shotgun (WGS) entry which is preliminary data.</text>
</comment>
<feature type="transmembrane region" description="Helical" evidence="1">
    <location>
        <begin position="38"/>
        <end position="56"/>
    </location>
</feature>
<feature type="non-terminal residue" evidence="2">
    <location>
        <position position="1"/>
    </location>
</feature>
<feature type="transmembrane region" description="Helical" evidence="1">
    <location>
        <begin position="12"/>
        <end position="32"/>
    </location>
</feature>
<keyword evidence="1" id="KW-1133">Transmembrane helix</keyword>
<reference evidence="2" key="1">
    <citation type="submission" date="2022-02" db="EMBL/GenBank/DDBJ databases">
        <authorList>
            <person name="Henning P.M."/>
            <person name="McCubbin A.G."/>
            <person name="Shore J.S."/>
        </authorList>
    </citation>
    <scope>NUCLEOTIDE SEQUENCE</scope>
    <source>
        <strain evidence="2">F60SS</strain>
        <tissue evidence="2">Leaves</tissue>
    </source>
</reference>
<proteinExistence type="predicted"/>
<keyword evidence="3" id="KW-1185">Reference proteome</keyword>
<gene>
    <name evidence="2" type="ORF">Tsubulata_025158</name>
</gene>
<evidence type="ECO:0000256" key="1">
    <source>
        <dbReference type="SAM" id="Phobius"/>
    </source>
</evidence>
<keyword evidence="1" id="KW-0472">Membrane</keyword>
<reference evidence="2" key="2">
    <citation type="journal article" date="2023" name="Plants (Basel)">
        <title>Annotation of the Turnera subulata (Passifloraceae) Draft Genome Reveals the S-Locus Evolved after the Divergence of Turneroideae from Passifloroideae in a Stepwise Manner.</title>
        <authorList>
            <person name="Henning P.M."/>
            <person name="Roalson E.H."/>
            <person name="Mir W."/>
            <person name="McCubbin A.G."/>
            <person name="Shore J.S."/>
        </authorList>
    </citation>
    <scope>NUCLEOTIDE SEQUENCE</scope>
    <source>
        <strain evidence="2">F60SS</strain>
    </source>
</reference>
<name>A0A9Q0JMM1_9ROSI</name>
<evidence type="ECO:0000313" key="3">
    <source>
        <dbReference type="Proteomes" id="UP001141552"/>
    </source>
</evidence>
<organism evidence="2 3">
    <name type="scientific">Turnera subulata</name>
    <dbReference type="NCBI Taxonomy" id="218843"/>
    <lineage>
        <taxon>Eukaryota</taxon>
        <taxon>Viridiplantae</taxon>
        <taxon>Streptophyta</taxon>
        <taxon>Embryophyta</taxon>
        <taxon>Tracheophyta</taxon>
        <taxon>Spermatophyta</taxon>
        <taxon>Magnoliopsida</taxon>
        <taxon>eudicotyledons</taxon>
        <taxon>Gunneridae</taxon>
        <taxon>Pentapetalae</taxon>
        <taxon>rosids</taxon>
        <taxon>fabids</taxon>
        <taxon>Malpighiales</taxon>
        <taxon>Passifloraceae</taxon>
        <taxon>Turnera</taxon>
    </lineage>
</organism>
<dbReference type="AlphaFoldDB" id="A0A9Q0JMM1"/>
<accession>A0A9Q0JMM1</accession>